<proteinExistence type="predicted"/>
<accession>A0ABU5NEW8</accession>
<comment type="caution">
    <text evidence="1">The sequence shown here is derived from an EMBL/GenBank/DDBJ whole genome shotgun (WGS) entry which is preliminary data.</text>
</comment>
<protein>
    <submittedName>
        <fullName evidence="1">Terminase-like family protein</fullName>
    </submittedName>
</protein>
<keyword evidence="2" id="KW-1185">Reference proteome</keyword>
<dbReference type="EMBL" id="JARJFB010000236">
    <property type="protein sequence ID" value="MEA0971727.1"/>
    <property type="molecule type" value="Genomic_DNA"/>
</dbReference>
<sequence length="384" mass="44688">MIPEEIELQAIKCQLSLYEFFKQAWEQIEGSTFFKDGYHIQMICEHLEALQKREIKNLLINVPPRTSKTSLISIAFPAWVWTHSPHEKFMYASYAQSLSLKHSVDCRRLIQSPWYQMFFKHSFRLMKDQNTKGRFDNDKRGYRISTSVNGSVTGEGASILICDDPNNTRFVESKAIRESALEWWTKAWSTRLNDKKNDCRIVVQQRSHERDVSGYIIANDNAKEWEKLILPMEFEKVRTCVTSLGSDWRKDEGELLWPDQIGSRELTSLKNDLGSTYAISGQLQQRPSPTTGGIIKRDWFLKYTKKIYPKFTLILQSWDTAISDKPTSAYSACTTWGVFKDEDDVKKVILLSVWRGRVLYPDLRKRAQRLYKNYLDTGETSDAT</sequence>
<dbReference type="RefSeq" id="WP_322777648.1">
    <property type="nucleotide sequence ID" value="NZ_JARJFB010000236.1"/>
</dbReference>
<organism evidence="1 2">
    <name type="scientific">Candidatus Megaera venefica</name>
    <dbReference type="NCBI Taxonomy" id="2055910"/>
    <lineage>
        <taxon>Bacteria</taxon>
        <taxon>Pseudomonadati</taxon>
        <taxon>Pseudomonadota</taxon>
        <taxon>Alphaproteobacteria</taxon>
        <taxon>Rickettsiales</taxon>
        <taxon>Rickettsiaceae</taxon>
        <taxon>Candidatus Megaera</taxon>
    </lineage>
</organism>
<gene>
    <name evidence="1" type="ORF">Megvenef_01714</name>
</gene>
<evidence type="ECO:0000313" key="2">
    <source>
        <dbReference type="Proteomes" id="UP001291687"/>
    </source>
</evidence>
<reference evidence="1 2" key="1">
    <citation type="submission" date="2023-03" db="EMBL/GenBank/DDBJ databases">
        <title>Host association and intracellularity evolved multiple times independently in the Rickettsiales.</title>
        <authorList>
            <person name="Castelli M."/>
            <person name="Nardi T."/>
            <person name="Gammuto L."/>
            <person name="Bellinzona G."/>
            <person name="Sabaneyeva E."/>
            <person name="Potekhin A."/>
            <person name="Serra V."/>
            <person name="Petroni G."/>
            <person name="Sassera D."/>
        </authorList>
    </citation>
    <scope>NUCLEOTIDE SEQUENCE [LARGE SCALE GENOMIC DNA]</scope>
    <source>
        <strain evidence="1 2">Sr 2-6</strain>
    </source>
</reference>
<name>A0ABU5NEW8_9RICK</name>
<dbReference type="Proteomes" id="UP001291687">
    <property type="component" value="Unassembled WGS sequence"/>
</dbReference>
<evidence type="ECO:0000313" key="1">
    <source>
        <dbReference type="EMBL" id="MEA0971727.1"/>
    </source>
</evidence>